<sequence length="36" mass="4137">MNRIIAHISNSLTALLAARPAMQLLPVPVRRFRRRP</sequence>
<gene>
    <name evidence="1" type="ORF">S18_841_0013</name>
</gene>
<proteinExistence type="predicted"/>
<reference evidence="1" key="1">
    <citation type="submission" date="2010-05" db="EMBL/GenBank/DDBJ databases">
        <authorList>
            <person name="Genoscope - CEA"/>
        </authorList>
    </citation>
    <scope>NUCLEOTIDE SEQUENCE</scope>
</reference>
<protein>
    <submittedName>
        <fullName evidence="1">Uncharacterized protein</fullName>
    </submittedName>
</protein>
<name>F4MNP0_9FLAO</name>
<dbReference type="EMBL" id="FQ032835">
    <property type="protein sequence ID" value="CBL88313.1"/>
    <property type="molecule type" value="Genomic_DNA"/>
</dbReference>
<evidence type="ECO:0000313" key="1">
    <source>
        <dbReference type="EMBL" id="CBL88313.1"/>
    </source>
</evidence>
<organism evidence="1">
    <name type="scientific">uncultured Dokdonia sp</name>
    <dbReference type="NCBI Taxonomy" id="575653"/>
    <lineage>
        <taxon>Bacteria</taxon>
        <taxon>Pseudomonadati</taxon>
        <taxon>Bacteroidota</taxon>
        <taxon>Flavobacteriia</taxon>
        <taxon>Flavobacteriales</taxon>
        <taxon>Flavobacteriaceae</taxon>
        <taxon>Dokdonia</taxon>
        <taxon>environmental samples</taxon>
    </lineage>
</organism>
<accession>F4MNP0</accession>
<dbReference type="AlphaFoldDB" id="F4MNP0"/>